<evidence type="ECO:0000313" key="3">
    <source>
        <dbReference type="EMBL" id="SEK87151.1"/>
    </source>
</evidence>
<keyword evidence="2" id="KW-1133">Transmembrane helix</keyword>
<dbReference type="eggNOG" id="ENOG5033WX3">
    <property type="taxonomic scope" value="Bacteria"/>
</dbReference>
<dbReference type="AlphaFoldDB" id="A0A1H7KJV4"/>
<feature type="region of interest" description="Disordered" evidence="1">
    <location>
        <begin position="1"/>
        <end position="23"/>
    </location>
</feature>
<dbReference type="STRING" id="235985.SAMN05414137_10487"/>
<gene>
    <name evidence="3" type="ORF">SAMN05414137_10487</name>
</gene>
<evidence type="ECO:0008006" key="5">
    <source>
        <dbReference type="Google" id="ProtNLM"/>
    </source>
</evidence>
<dbReference type="Proteomes" id="UP000183015">
    <property type="component" value="Unassembled WGS sequence"/>
</dbReference>
<evidence type="ECO:0000256" key="1">
    <source>
        <dbReference type="SAM" id="MobiDB-lite"/>
    </source>
</evidence>
<feature type="transmembrane region" description="Helical" evidence="2">
    <location>
        <begin position="60"/>
        <end position="83"/>
    </location>
</feature>
<feature type="transmembrane region" description="Helical" evidence="2">
    <location>
        <begin position="95"/>
        <end position="117"/>
    </location>
</feature>
<keyword evidence="2" id="KW-0812">Transmembrane</keyword>
<proteinExistence type="predicted"/>
<feature type="compositionally biased region" description="Basic and acidic residues" evidence="1">
    <location>
        <begin position="1"/>
        <end position="12"/>
    </location>
</feature>
<reference evidence="4" key="1">
    <citation type="submission" date="2016-10" db="EMBL/GenBank/DDBJ databases">
        <authorList>
            <person name="Varghese N."/>
        </authorList>
    </citation>
    <scope>NUCLEOTIDE SEQUENCE [LARGE SCALE GENOMIC DNA]</scope>
    <source>
        <strain evidence="4">DSM 45096 / BCRC 16803 / CGMCC 4.1857 / CIP 109030 / JCM 12277 / KCTC 19219 / NBRC 100920 / 33214</strain>
    </source>
</reference>
<organism evidence="3 4">
    <name type="scientific">Streptacidiphilus jiangxiensis</name>
    <dbReference type="NCBI Taxonomy" id="235985"/>
    <lineage>
        <taxon>Bacteria</taxon>
        <taxon>Bacillati</taxon>
        <taxon>Actinomycetota</taxon>
        <taxon>Actinomycetes</taxon>
        <taxon>Kitasatosporales</taxon>
        <taxon>Streptomycetaceae</taxon>
        <taxon>Streptacidiphilus</taxon>
    </lineage>
</organism>
<dbReference type="EMBL" id="FOAZ01000004">
    <property type="protein sequence ID" value="SEK87151.1"/>
    <property type="molecule type" value="Genomic_DNA"/>
</dbReference>
<keyword evidence="4" id="KW-1185">Reference proteome</keyword>
<evidence type="ECO:0000256" key="2">
    <source>
        <dbReference type="SAM" id="Phobius"/>
    </source>
</evidence>
<evidence type="ECO:0000313" key="4">
    <source>
        <dbReference type="Proteomes" id="UP000183015"/>
    </source>
</evidence>
<keyword evidence="2" id="KW-0472">Membrane</keyword>
<feature type="transmembrane region" description="Helical" evidence="2">
    <location>
        <begin position="138"/>
        <end position="160"/>
    </location>
</feature>
<sequence length="164" mass="17268">MDTGPDTHRLPDDPFDSEDQDAVQAQELRARELTPLPSLPAQDENALHPRELRPEGRLRVWQVLPIAALAILGSLMFAFPLAFEGGAGGSGDSGGSLVGMLGLLLTAASAGWGAMAARRAGYVFPGLPRAGSGKRAGWRPLLAYTATALVLLALGLWRVAHLHG</sequence>
<dbReference type="RefSeq" id="WP_236655824.1">
    <property type="nucleotide sequence ID" value="NZ_BBPN01000001.1"/>
</dbReference>
<accession>A0A1H7KJV4</accession>
<protein>
    <recommendedName>
        <fullName evidence="5">Transmembrane protein</fullName>
    </recommendedName>
</protein>
<name>A0A1H7KJV4_STRJI</name>